<keyword evidence="5" id="KW-0472">Membrane</keyword>
<dbReference type="Pfam" id="PF10659">
    <property type="entry name" value="Trypan_glycop_C"/>
    <property type="match status" value="1"/>
</dbReference>
<dbReference type="VEuPathDB" id="TriTrypDB:Tb09.v4.0202"/>
<reference evidence="12" key="1">
    <citation type="submission" date="2013-02" db="EMBL/GenBank/DDBJ databases">
        <authorList>
            <person name="Cross G.A.M."/>
            <person name="Kim H.-S."/>
            <person name="Wickstead B."/>
        </authorList>
    </citation>
    <scope>NUCLEOTIDE SEQUENCE</scope>
    <source>
        <strain evidence="12">Lister 427</strain>
    </source>
</reference>
<organism evidence="12">
    <name type="scientific">Trypanosoma brucei</name>
    <dbReference type="NCBI Taxonomy" id="5691"/>
    <lineage>
        <taxon>Eukaryota</taxon>
        <taxon>Discoba</taxon>
        <taxon>Euglenozoa</taxon>
        <taxon>Kinetoplastea</taxon>
        <taxon>Metakinetoplastina</taxon>
        <taxon>Trypanosomatida</taxon>
        <taxon>Trypanosomatidae</taxon>
        <taxon>Trypanosoma</taxon>
    </lineage>
</organism>
<reference evidence="12" key="2">
    <citation type="journal article" date="2014" name="Mol. Biochem. Parasitol.">
        <title>Capturing the variant surface glycoprotein repertoire (the VSGnome) of Trypanosoma brucei Lister 427.</title>
        <authorList>
            <person name="Cross G.A."/>
            <person name="Kim H.S."/>
            <person name="Wickstead B."/>
        </authorList>
    </citation>
    <scope>NUCLEOTIDE SEQUENCE</scope>
    <source>
        <strain evidence="12">Lister 427</strain>
    </source>
</reference>
<evidence type="ECO:0000256" key="5">
    <source>
        <dbReference type="ARBA" id="ARBA00023136"/>
    </source>
</evidence>
<dbReference type="Pfam" id="PF00913">
    <property type="entry name" value="Trypan_glycop"/>
    <property type="match status" value="1"/>
</dbReference>
<dbReference type="Gene3D" id="1.10.470.10">
    <property type="entry name" value="Variant Surface Glycoprotein, subunit A, domain 2"/>
    <property type="match status" value="1"/>
</dbReference>
<reference evidence="13" key="3">
    <citation type="submission" date="2016-08" db="EMBL/GenBank/DDBJ databases">
        <title>VSG repertoire of Trypanosoma brucei EATRO 1125.</title>
        <authorList>
            <person name="Cross G.A."/>
        </authorList>
    </citation>
    <scope>NUCLEOTIDE SEQUENCE</scope>
    <source>
        <strain evidence="13">EATRO 1125</strain>
    </source>
</reference>
<sequence length="509" mass="54450">MTKPIPHLFLMLPLTLIGTRYSESGAGHALDKAVWDKFCDLSEDLGKAAAGAATKLSSINALRQRLAQTALRFQIYAQQTANFQDSEKAATLATYFAALADRAANQVTTNIGPNLITASADAAYAKGRLDELLSLMAQTKGSSHGCLVDSSGNTQSPPSGTTINGRQCSLNLKHNAAPYTKPDTLGADGFTADPLPTTEGNNAQTSSKNCALLKISAAGLGATEAVAAATISYGGGIFTGTQSNDQLTGAKLTQIKATHANNPTIWSAAHAALQTIDALNVESYSNDSKDDDPNSGVIRATTLVMINKESTEGEEGTIKAKSMFPKPAREDIKKFIIKMEAHKVAKGELGLQDATPLGQIGGVQKLTVLLVRSSLALSKKKKDLIAEMKKKDAEENAKTAEEKEKECNTKGKDKQEECEKLESQGCVFNKDRKDGEKCTLKKDVKAELEKATENQEGVKVDEKKKECKGKQQKDCTGNCKWENNACKDSVFLVNKKIAPIVSAFVALLF</sequence>
<feature type="domain" description="Trypanosome variant surface glycoprotein A-type N-terminal" evidence="10">
    <location>
        <begin position="16"/>
        <end position="371"/>
    </location>
</feature>
<dbReference type="InterPro" id="IPR027446">
    <property type="entry name" value="VSG_C_dom_sf"/>
</dbReference>
<evidence type="ECO:0000256" key="9">
    <source>
        <dbReference type="SAM" id="SignalP"/>
    </source>
</evidence>
<evidence type="ECO:0000313" key="13">
    <source>
        <dbReference type="EMBL" id="APD73812.1"/>
    </source>
</evidence>
<dbReference type="GO" id="GO:0005886">
    <property type="term" value="C:plasma membrane"/>
    <property type="evidence" value="ECO:0007669"/>
    <property type="project" value="UniProtKB-SubCell"/>
</dbReference>
<accession>M4SX27</accession>
<feature type="chain" id="PRO_5004058511" evidence="9">
    <location>
        <begin position="23"/>
        <end position="509"/>
    </location>
</feature>
<keyword evidence="4" id="KW-0336">GPI-anchor</keyword>
<dbReference type="InterPro" id="IPR001812">
    <property type="entry name" value="Trypano_VSG_A_N_dom"/>
</dbReference>
<evidence type="ECO:0000256" key="6">
    <source>
        <dbReference type="ARBA" id="ARBA00023180"/>
    </source>
</evidence>
<feature type="domain" description="Trypanosome variant surface glycoprotein C-terminal" evidence="11">
    <location>
        <begin position="407"/>
        <end position="508"/>
    </location>
</feature>
<evidence type="ECO:0000259" key="10">
    <source>
        <dbReference type="Pfam" id="PF00913"/>
    </source>
</evidence>
<comment type="function">
    <text evidence="1">VSG forms a coat on the surface of the parasite. The trypanosome evades the immune response of the host by expressing a series of antigenically distinct VSGs from an estimated 1000 VSG genes.</text>
</comment>
<feature type="compositionally biased region" description="Polar residues" evidence="8">
    <location>
        <begin position="150"/>
        <end position="165"/>
    </location>
</feature>
<dbReference type="GO" id="GO:0042783">
    <property type="term" value="P:symbiont-mediated evasion of host immune response"/>
    <property type="evidence" value="ECO:0007669"/>
    <property type="project" value="InterPro"/>
</dbReference>
<feature type="region of interest" description="Disordered" evidence="8">
    <location>
        <begin position="146"/>
        <end position="165"/>
    </location>
</feature>
<evidence type="ECO:0000256" key="4">
    <source>
        <dbReference type="ARBA" id="ARBA00022622"/>
    </source>
</evidence>
<dbReference type="SUPFAM" id="SSF118251">
    <property type="entry name" value="Variant surface glycoprotein MITAT 1.2, VSG 221, C-terminal domain"/>
    <property type="match status" value="1"/>
</dbReference>
<dbReference type="Gene3D" id="3.30.1680.40">
    <property type="match status" value="1"/>
</dbReference>
<dbReference type="EMBL" id="KC613582">
    <property type="protein sequence ID" value="AGH61013.1"/>
    <property type="molecule type" value="Genomic_DNA"/>
</dbReference>
<dbReference type="InterPro" id="IPR019609">
    <property type="entry name" value="Variant_surf_glycoprt_trypan_C"/>
</dbReference>
<evidence type="ECO:0000256" key="1">
    <source>
        <dbReference type="ARBA" id="ARBA00002523"/>
    </source>
</evidence>
<comment type="subcellular location">
    <subcellularLocation>
        <location evidence="2">Cell membrane</location>
        <topology evidence="2">Lipid-anchor</topology>
        <topology evidence="2">GPI-anchor</topology>
    </subcellularLocation>
</comment>
<dbReference type="Gene3D" id="3.90.150.10">
    <property type="entry name" value="Variant Surface Glycoprotein, subunit A domain 1"/>
    <property type="match status" value="1"/>
</dbReference>
<evidence type="ECO:0000256" key="8">
    <source>
        <dbReference type="SAM" id="MobiDB-lite"/>
    </source>
</evidence>
<dbReference type="AlphaFoldDB" id="M4SX27"/>
<keyword evidence="7" id="KW-0449">Lipoprotein</keyword>
<keyword evidence="3" id="KW-1003">Cell membrane</keyword>
<proteinExistence type="predicted"/>
<keyword evidence="9" id="KW-0732">Signal</keyword>
<evidence type="ECO:0000256" key="7">
    <source>
        <dbReference type="ARBA" id="ARBA00023288"/>
    </source>
</evidence>
<dbReference type="SUPFAM" id="SSF58087">
    <property type="entry name" value="Variant surface glycoprotein (N-terminal domain)"/>
    <property type="match status" value="1"/>
</dbReference>
<dbReference type="EMBL" id="KX699856">
    <property type="protein sequence ID" value="APD73812.1"/>
    <property type="molecule type" value="Genomic_DNA"/>
</dbReference>
<evidence type="ECO:0000313" key="12">
    <source>
        <dbReference type="EMBL" id="AGH61013.1"/>
    </source>
</evidence>
<feature type="signal peptide" evidence="9">
    <location>
        <begin position="1"/>
        <end position="22"/>
    </location>
</feature>
<evidence type="ECO:0000256" key="2">
    <source>
        <dbReference type="ARBA" id="ARBA00004609"/>
    </source>
</evidence>
<name>M4SX27_9TRYP</name>
<protein>
    <submittedName>
        <fullName evidence="13">Variant surface glycoprotein 1125.1650</fullName>
    </submittedName>
    <submittedName>
        <fullName evidence="12">Variant surface glycoprotein 445</fullName>
    </submittedName>
</protein>
<evidence type="ECO:0000256" key="3">
    <source>
        <dbReference type="ARBA" id="ARBA00022475"/>
    </source>
</evidence>
<dbReference type="VEuPathDB" id="TriTrypDB:Tb427_000382500"/>
<dbReference type="GO" id="GO:0098552">
    <property type="term" value="C:side of membrane"/>
    <property type="evidence" value="ECO:0007669"/>
    <property type="project" value="UniProtKB-KW"/>
</dbReference>
<keyword evidence="6" id="KW-0325">Glycoprotein</keyword>
<evidence type="ECO:0000259" key="11">
    <source>
        <dbReference type="Pfam" id="PF10659"/>
    </source>
</evidence>